<protein>
    <recommendedName>
        <fullName evidence="4">Type I-E CRISPR-associated protein Cse1/CasA</fullName>
    </recommendedName>
</protein>
<name>A0A7K0CNU5_9ACTN</name>
<evidence type="ECO:0000313" key="3">
    <source>
        <dbReference type="Proteomes" id="UP000466345"/>
    </source>
</evidence>
<reference evidence="2 3" key="1">
    <citation type="submission" date="2019-10" db="EMBL/GenBank/DDBJ databases">
        <title>Streptomyces smaragdinus sp. nov. and Streptomyces fabii sp. nov., isolated from the gut of fungus growing-termite Macrotermes natalensis.</title>
        <authorList>
            <person name="Schwitalla J."/>
            <person name="Benndorf R."/>
            <person name="Martin K."/>
            <person name="De Beer W."/>
            <person name="Kaster A.-K."/>
            <person name="Vollmers J."/>
            <person name="Poulsen M."/>
            <person name="Beemelmanns C."/>
        </authorList>
    </citation>
    <scope>NUCLEOTIDE SEQUENCE [LARGE SCALE GENOMIC DNA]</scope>
    <source>
        <strain evidence="2 3">RB5</strain>
    </source>
</reference>
<feature type="region of interest" description="Disordered" evidence="1">
    <location>
        <begin position="242"/>
        <end position="261"/>
    </location>
</feature>
<evidence type="ECO:0008006" key="4">
    <source>
        <dbReference type="Google" id="ProtNLM"/>
    </source>
</evidence>
<dbReference type="NCBIfam" id="TIGR02547">
    <property type="entry name" value="casA_cse1"/>
    <property type="match status" value="1"/>
</dbReference>
<keyword evidence="3" id="KW-1185">Reference proteome</keyword>
<dbReference type="AlphaFoldDB" id="A0A7K0CNU5"/>
<proteinExistence type="predicted"/>
<evidence type="ECO:0000256" key="1">
    <source>
        <dbReference type="SAM" id="MobiDB-lite"/>
    </source>
</evidence>
<dbReference type="EMBL" id="WEGJ01000029">
    <property type="protein sequence ID" value="MQY15160.1"/>
    <property type="molecule type" value="Genomic_DNA"/>
</dbReference>
<gene>
    <name evidence="2" type="ORF">SRB5_53380</name>
</gene>
<accession>A0A7K0CNU5</accession>
<dbReference type="Proteomes" id="UP000466345">
    <property type="component" value="Unassembled WGS sequence"/>
</dbReference>
<dbReference type="InterPro" id="IPR013381">
    <property type="entry name" value="CRISPR-assoc_prot_Cse1"/>
</dbReference>
<comment type="caution">
    <text evidence="2">The sequence shown here is derived from an EMBL/GenBank/DDBJ whole genome shotgun (WGS) entry which is preliminary data.</text>
</comment>
<evidence type="ECO:0000313" key="2">
    <source>
        <dbReference type="EMBL" id="MQY15160.1"/>
    </source>
</evidence>
<organism evidence="2 3">
    <name type="scientific">Streptomyces smaragdinus</name>
    <dbReference type="NCBI Taxonomy" id="2585196"/>
    <lineage>
        <taxon>Bacteria</taxon>
        <taxon>Bacillati</taxon>
        <taxon>Actinomycetota</taxon>
        <taxon>Actinomycetes</taxon>
        <taxon>Kitasatosporales</taxon>
        <taxon>Streptomycetaceae</taxon>
        <taxon>Streptomyces</taxon>
    </lineage>
</organism>
<sequence length="520" mass="57944">MHPYPLATEPWLAPLWTQAARSQHGRLPDRIGLRTLLERSHEISALAITQPPAYAAVLRVLYALTARVTVLDVDDDGSGADWSERRLDILEAGRLPADGIEAYFRTWEHRLDLFDPARPWMQDPRLADQCDPDRTAGVNKLIPTRASGNNHAWFSHVQDTDPDPVPADEAVLGLLTWHYYGPSGRGSAREVNGERTASMTAGPLRGALSYHPEGTTLFETLLAGLLRPDPDVRREHDLCPWEREDLPDPAGPPPEPQGPCSRLTAVSQHALLLVPDPQNTGMATDAFITWAHRGGRLPRTDPYLIWQISQQGNAYPRPADSGRALWRDIDALLLNQPGGTAQAQRPEVFSTALEITDATEEPLAVRALGFEQDGQAKDRQFVAGLTPPVLHHAEEKDPRTRQTAGLLRSLGELYGRRVEYSVRRACTLYMREAKPKEAETWVEQAAALYWPQAEERFWARFGRLPSGTVLDRAETRSEFLRIAESVYATVTQPVCHTQRGARAVADARIELYGGRPGPRR</sequence>
<dbReference type="CDD" id="cd09729">
    <property type="entry name" value="Cse1_I-E"/>
    <property type="match status" value="1"/>
</dbReference>
<dbReference type="Pfam" id="PF09481">
    <property type="entry name" value="CRISPR_Cse1"/>
    <property type="match status" value="1"/>
</dbReference>
<dbReference type="RefSeq" id="WP_323378518.1">
    <property type="nucleotide sequence ID" value="NZ_WEGJ01000029.1"/>
</dbReference>